<evidence type="ECO:0000256" key="7">
    <source>
        <dbReference type="SAM" id="Phobius"/>
    </source>
</evidence>
<dbReference type="EMBL" id="JAUOQO010000629">
    <property type="protein sequence ID" value="MDO6575407.1"/>
    <property type="molecule type" value="Genomic_DNA"/>
</dbReference>
<dbReference type="InterPro" id="IPR038770">
    <property type="entry name" value="Na+/solute_symporter_sf"/>
</dbReference>
<evidence type="ECO:0000313" key="9">
    <source>
        <dbReference type="EMBL" id="MDO6575407.1"/>
    </source>
</evidence>
<dbReference type="Pfam" id="PF00999">
    <property type="entry name" value="Na_H_Exchanger"/>
    <property type="match status" value="1"/>
</dbReference>
<name>A0AAW7YUL3_9STAP</name>
<feature type="domain" description="Cation/H+ exchanger transmembrane" evidence="8">
    <location>
        <begin position="6"/>
        <end position="65"/>
    </location>
</feature>
<protein>
    <submittedName>
        <fullName evidence="9">Cation:proton antiporter</fullName>
    </submittedName>
</protein>
<accession>A0AAW7YUL3</accession>
<keyword evidence="5 7" id="KW-1133">Transmembrane helix</keyword>
<keyword evidence="6 7" id="KW-0472">Membrane</keyword>
<sequence>GISSIGELSSTGIVVLSFALCFSSTVFAVKVLEDKSEMNALYGRVAIGILIMQDIFAVVFLAATTGKLPTMYAPFLLLLLPLRP</sequence>
<feature type="non-terminal residue" evidence="9">
    <location>
        <position position="84"/>
    </location>
</feature>
<proteinExistence type="inferred from homology"/>
<evidence type="ECO:0000256" key="4">
    <source>
        <dbReference type="ARBA" id="ARBA00022692"/>
    </source>
</evidence>
<feature type="transmembrane region" description="Helical" evidence="7">
    <location>
        <begin position="12"/>
        <end position="29"/>
    </location>
</feature>
<organism evidence="9 10">
    <name type="scientific">Staphylococcus pasteuri_A</name>
    <dbReference type="NCBI Taxonomy" id="3062664"/>
    <lineage>
        <taxon>Bacteria</taxon>
        <taxon>Bacillati</taxon>
        <taxon>Bacillota</taxon>
        <taxon>Bacilli</taxon>
        <taxon>Bacillales</taxon>
        <taxon>Staphylococcaceae</taxon>
        <taxon>Staphylococcus</taxon>
    </lineage>
</organism>
<dbReference type="GO" id="GO:0015297">
    <property type="term" value="F:antiporter activity"/>
    <property type="evidence" value="ECO:0007669"/>
    <property type="project" value="InterPro"/>
</dbReference>
<keyword evidence="4 7" id="KW-0812">Transmembrane</keyword>
<evidence type="ECO:0000256" key="3">
    <source>
        <dbReference type="ARBA" id="ARBA00022448"/>
    </source>
</evidence>
<evidence type="ECO:0000256" key="1">
    <source>
        <dbReference type="ARBA" id="ARBA00004141"/>
    </source>
</evidence>
<comment type="subcellular location">
    <subcellularLocation>
        <location evidence="1">Membrane</location>
        <topology evidence="1">Multi-pass membrane protein</topology>
    </subcellularLocation>
</comment>
<evidence type="ECO:0000313" key="10">
    <source>
        <dbReference type="Proteomes" id="UP001170310"/>
    </source>
</evidence>
<evidence type="ECO:0000259" key="8">
    <source>
        <dbReference type="Pfam" id="PF00999"/>
    </source>
</evidence>
<dbReference type="GO" id="GO:0016020">
    <property type="term" value="C:membrane"/>
    <property type="evidence" value="ECO:0007669"/>
    <property type="project" value="UniProtKB-SubCell"/>
</dbReference>
<gene>
    <name evidence="9" type="ORF">Q4528_14925</name>
</gene>
<comment type="similarity">
    <text evidence="2">Belongs to the monovalent cation:proton antiporter 2 (CPA2) transporter (TC 2.A.37) family.</text>
</comment>
<evidence type="ECO:0000256" key="5">
    <source>
        <dbReference type="ARBA" id="ARBA00022989"/>
    </source>
</evidence>
<comment type="caution">
    <text evidence="9">The sequence shown here is derived from an EMBL/GenBank/DDBJ whole genome shotgun (WGS) entry which is preliminary data.</text>
</comment>
<keyword evidence="10" id="KW-1185">Reference proteome</keyword>
<dbReference type="PANTHER" id="PTHR42751">
    <property type="entry name" value="SODIUM/HYDROGEN EXCHANGER FAMILY/TRKA DOMAIN PROTEIN"/>
    <property type="match status" value="1"/>
</dbReference>
<feature type="transmembrane region" description="Helical" evidence="7">
    <location>
        <begin position="41"/>
        <end position="63"/>
    </location>
</feature>
<dbReference type="Proteomes" id="UP001170310">
    <property type="component" value="Unassembled WGS sequence"/>
</dbReference>
<dbReference type="PANTHER" id="PTHR42751:SF1">
    <property type="entry name" value="CATION_PROTON ANTIPORTER YBAL-RELATED"/>
    <property type="match status" value="1"/>
</dbReference>
<evidence type="ECO:0000256" key="6">
    <source>
        <dbReference type="ARBA" id="ARBA00023136"/>
    </source>
</evidence>
<dbReference type="Gene3D" id="1.20.1530.20">
    <property type="match status" value="1"/>
</dbReference>
<dbReference type="RefSeq" id="WP_303522473.1">
    <property type="nucleotide sequence ID" value="NZ_JAUOQO010000629.1"/>
</dbReference>
<dbReference type="AlphaFoldDB" id="A0AAW7YUL3"/>
<feature type="non-terminal residue" evidence="9">
    <location>
        <position position="1"/>
    </location>
</feature>
<dbReference type="GO" id="GO:1902600">
    <property type="term" value="P:proton transmembrane transport"/>
    <property type="evidence" value="ECO:0007669"/>
    <property type="project" value="InterPro"/>
</dbReference>
<reference evidence="9" key="1">
    <citation type="submission" date="2023-07" db="EMBL/GenBank/DDBJ databases">
        <title>Genome content predicts the carbon catabolic preferences of heterotrophic bacteria.</title>
        <authorList>
            <person name="Gralka M."/>
        </authorList>
    </citation>
    <scope>NUCLEOTIDE SEQUENCE</scope>
    <source>
        <strain evidence="9">E2R20</strain>
    </source>
</reference>
<evidence type="ECO:0000256" key="2">
    <source>
        <dbReference type="ARBA" id="ARBA00005551"/>
    </source>
</evidence>
<dbReference type="InterPro" id="IPR006153">
    <property type="entry name" value="Cation/H_exchanger_TM"/>
</dbReference>
<keyword evidence="3" id="KW-0813">Transport</keyword>